<feature type="signal peptide" evidence="2">
    <location>
        <begin position="1"/>
        <end position="26"/>
    </location>
</feature>
<feature type="chain" id="PRO_5011575670" description="DUF4124 domain-containing protein" evidence="2">
    <location>
        <begin position="27"/>
        <end position="132"/>
    </location>
</feature>
<feature type="compositionally biased region" description="Basic and acidic residues" evidence="1">
    <location>
        <begin position="81"/>
        <end position="90"/>
    </location>
</feature>
<keyword evidence="2" id="KW-0732">Signal</keyword>
<dbReference type="RefSeq" id="WP_092686675.1">
    <property type="nucleotide sequence ID" value="NZ_FNPK01000001.1"/>
</dbReference>
<accession>A0A1H3FJ44</accession>
<keyword evidence="5" id="KW-1185">Reference proteome</keyword>
<proteinExistence type="predicted"/>
<protein>
    <recommendedName>
        <fullName evidence="3">DUF4124 domain-containing protein</fullName>
    </recommendedName>
</protein>
<evidence type="ECO:0000256" key="2">
    <source>
        <dbReference type="SAM" id="SignalP"/>
    </source>
</evidence>
<feature type="domain" description="DUF4124" evidence="3">
    <location>
        <begin position="19"/>
        <end position="69"/>
    </location>
</feature>
<feature type="region of interest" description="Disordered" evidence="1">
    <location>
        <begin position="38"/>
        <end position="132"/>
    </location>
</feature>
<organism evidence="4 5">
    <name type="scientific">Acinetobacter kyonggiensis</name>
    <dbReference type="NCBI Taxonomy" id="595670"/>
    <lineage>
        <taxon>Bacteria</taxon>
        <taxon>Pseudomonadati</taxon>
        <taxon>Pseudomonadota</taxon>
        <taxon>Gammaproteobacteria</taxon>
        <taxon>Moraxellales</taxon>
        <taxon>Moraxellaceae</taxon>
        <taxon>Acinetobacter</taxon>
    </lineage>
</organism>
<dbReference type="InterPro" id="IPR025392">
    <property type="entry name" value="DUF4124"/>
</dbReference>
<evidence type="ECO:0000313" key="5">
    <source>
        <dbReference type="Proteomes" id="UP000199035"/>
    </source>
</evidence>
<name>A0A1H3FJ44_9GAMM</name>
<dbReference type="Proteomes" id="UP000199035">
    <property type="component" value="Unassembled WGS sequence"/>
</dbReference>
<dbReference type="STRING" id="595670.SAMN05421643_101116"/>
<reference evidence="5" key="1">
    <citation type="submission" date="2016-10" db="EMBL/GenBank/DDBJ databases">
        <authorList>
            <person name="Varghese N."/>
            <person name="Submissions S."/>
        </authorList>
    </citation>
    <scope>NUCLEOTIDE SEQUENCE [LARGE SCALE GENOMIC DNA]</scope>
    <source>
        <strain evidence="5">ANC 5109</strain>
    </source>
</reference>
<gene>
    <name evidence="4" type="ORF">SAMN05421643_101116</name>
</gene>
<sequence>MSSPFIKFGFMALCLSFSLSSTSSFAKEYYKWVDAKGSTHYTTTPPPKSAQKKGKIDTYGSHHAPTTAASNNQAHPAANEAAKEAEKATQESRPVVAIPQIPASAMPDTLSIGDEVARPSHPSKYILKDKDL</sequence>
<evidence type="ECO:0000256" key="1">
    <source>
        <dbReference type="SAM" id="MobiDB-lite"/>
    </source>
</evidence>
<dbReference type="EMBL" id="FNPK01000001">
    <property type="protein sequence ID" value="SDX91021.1"/>
    <property type="molecule type" value="Genomic_DNA"/>
</dbReference>
<evidence type="ECO:0000259" key="3">
    <source>
        <dbReference type="Pfam" id="PF13511"/>
    </source>
</evidence>
<dbReference type="AlphaFoldDB" id="A0A1H3FJ44"/>
<evidence type="ECO:0000313" key="4">
    <source>
        <dbReference type="EMBL" id="SDX91021.1"/>
    </source>
</evidence>
<dbReference type="Pfam" id="PF13511">
    <property type="entry name" value="DUF4124"/>
    <property type="match status" value="1"/>
</dbReference>